<reference evidence="1" key="1">
    <citation type="submission" date="2022-11" db="EMBL/GenBank/DDBJ databases">
        <title>Centuries of genome instability and evolution in soft-shell clam transmissible cancer (bioRxiv).</title>
        <authorList>
            <person name="Hart S.F.M."/>
            <person name="Yonemitsu M.A."/>
            <person name="Giersch R.M."/>
            <person name="Beal B.F."/>
            <person name="Arriagada G."/>
            <person name="Davis B.W."/>
            <person name="Ostrander E.A."/>
            <person name="Goff S.P."/>
            <person name="Metzger M.J."/>
        </authorList>
    </citation>
    <scope>NUCLEOTIDE SEQUENCE</scope>
    <source>
        <strain evidence="1">MELC-2E11</strain>
        <tissue evidence="1">Siphon/mantle</tissue>
    </source>
</reference>
<protein>
    <submittedName>
        <fullName evidence="1">Uncharacterized protein</fullName>
    </submittedName>
</protein>
<proteinExistence type="predicted"/>
<gene>
    <name evidence="1" type="ORF">MAR_002523</name>
</gene>
<keyword evidence="2" id="KW-1185">Reference proteome</keyword>
<evidence type="ECO:0000313" key="1">
    <source>
        <dbReference type="EMBL" id="WAR28955.1"/>
    </source>
</evidence>
<accession>A0ABY7G3E4</accession>
<dbReference type="EMBL" id="CP111027">
    <property type="protein sequence ID" value="WAR28955.1"/>
    <property type="molecule type" value="Genomic_DNA"/>
</dbReference>
<organism evidence="1 2">
    <name type="scientific">Mya arenaria</name>
    <name type="common">Soft-shell clam</name>
    <dbReference type="NCBI Taxonomy" id="6604"/>
    <lineage>
        <taxon>Eukaryota</taxon>
        <taxon>Metazoa</taxon>
        <taxon>Spiralia</taxon>
        <taxon>Lophotrochozoa</taxon>
        <taxon>Mollusca</taxon>
        <taxon>Bivalvia</taxon>
        <taxon>Autobranchia</taxon>
        <taxon>Heteroconchia</taxon>
        <taxon>Euheterodonta</taxon>
        <taxon>Imparidentia</taxon>
        <taxon>Neoheterodontei</taxon>
        <taxon>Myida</taxon>
        <taxon>Myoidea</taxon>
        <taxon>Myidae</taxon>
        <taxon>Mya</taxon>
    </lineage>
</organism>
<dbReference type="Proteomes" id="UP001164746">
    <property type="component" value="Chromosome 16"/>
</dbReference>
<name>A0ABY7G3E4_MYAAR</name>
<evidence type="ECO:0000313" key="2">
    <source>
        <dbReference type="Proteomes" id="UP001164746"/>
    </source>
</evidence>
<sequence length="269" mass="31518">MILKLTEEHSLTNLKDKCEDGSIGDVLIDLLQRKDVRERLIRGTYDFKMKLHATTEDAPYVEMKIEGTIFDKKERMCKHRTEKDSTAYSSTNLSREHPRHICEELEISDHLLDILHEKNLVPLDIARKLRVKVNRRDKIHELLRHYNACKEKGFSTLSKYIQMERELRGKKAYPLKLFEGKFRTKYGFQSSEKPKHQNSPSEKMFAQLRRRIKSKKHKETRSSSSTYTLFHELTYQGLTSRRVSDTSRSGISIKMADDESSSAVLTLIR</sequence>